<proteinExistence type="inferred from homology"/>
<dbReference type="InterPro" id="IPR056180">
    <property type="entry name" value="ZPR1_jr_dom"/>
</dbReference>
<dbReference type="SMART" id="SM00709">
    <property type="entry name" value="Zpr1"/>
    <property type="match status" value="1"/>
</dbReference>
<dbReference type="InterPro" id="IPR004470">
    <property type="entry name" value="ZPR1-like_arc"/>
</dbReference>
<evidence type="ECO:0000313" key="6">
    <source>
        <dbReference type="EMBL" id="MBZ2166091.1"/>
    </source>
</evidence>
<comment type="similarity">
    <text evidence="1">Belongs to the ZPR1 family.</text>
</comment>
<sequence length="188" mass="21083">MNNITTDCPVCRGKNTLNMTSKTEKIPYFGEIMESTLLCSDCGYKHSDTICLEQKEPVKYTLKISKDKLNTRIVKSQSATLSIPELGLKVEPGPKSQGYVSNVEGVINRFESAVATAMEWAEEKQIQENALKILEKIEELKTGNEIATLVLEDPFGHSIIVDNDAKHRKLTEEEINELNTGFMTIENE</sequence>
<protein>
    <submittedName>
        <fullName evidence="6">ZPR1 zinc finger domain-containing protein</fullName>
    </submittedName>
</protein>
<dbReference type="NCBIfam" id="TIGR00340">
    <property type="entry name" value="zpr1_rel"/>
    <property type="match status" value="1"/>
</dbReference>
<dbReference type="GO" id="GO:0008270">
    <property type="term" value="F:zinc ion binding"/>
    <property type="evidence" value="ECO:0007669"/>
    <property type="project" value="UniProtKB-KW"/>
</dbReference>
<dbReference type="InterPro" id="IPR042452">
    <property type="entry name" value="ZPR1_Znf1/2"/>
</dbReference>
<dbReference type="Gene3D" id="2.60.120.1040">
    <property type="entry name" value="ZPR1, A/B domain"/>
    <property type="match status" value="1"/>
</dbReference>
<name>A0A8T5V2K5_9EURY</name>
<dbReference type="InterPro" id="IPR042451">
    <property type="entry name" value="ZPR1_A/B_dom"/>
</dbReference>
<comment type="caution">
    <text evidence="6">The sequence shown here is derived from an EMBL/GenBank/DDBJ whole genome shotgun (WGS) entry which is preliminary data.</text>
</comment>
<keyword evidence="4" id="KW-0862">Zinc</keyword>
<dbReference type="InterPro" id="IPR040141">
    <property type="entry name" value="ZPR1"/>
</dbReference>
<feature type="domain" description="Zinc finger ZPR1-type" evidence="5">
    <location>
        <begin position="6"/>
        <end position="162"/>
    </location>
</feature>
<evidence type="ECO:0000313" key="7">
    <source>
        <dbReference type="Proteomes" id="UP000825933"/>
    </source>
</evidence>
<dbReference type="Pfam" id="PF22794">
    <property type="entry name" value="jr-ZPR1"/>
    <property type="match status" value="1"/>
</dbReference>
<keyword evidence="7" id="KW-1185">Reference proteome</keyword>
<evidence type="ECO:0000256" key="4">
    <source>
        <dbReference type="ARBA" id="ARBA00022833"/>
    </source>
</evidence>
<keyword evidence="2" id="KW-0479">Metal-binding</keyword>
<dbReference type="Gene3D" id="2.20.25.420">
    <property type="entry name" value="ZPR1, zinc finger domain"/>
    <property type="match status" value="1"/>
</dbReference>
<dbReference type="NCBIfam" id="TIGR00310">
    <property type="entry name" value="ZPR1_znf"/>
    <property type="match status" value="1"/>
</dbReference>
<evidence type="ECO:0000256" key="2">
    <source>
        <dbReference type="ARBA" id="ARBA00022723"/>
    </source>
</evidence>
<accession>A0A8T5V2K5</accession>
<dbReference type="PANTHER" id="PTHR10876">
    <property type="entry name" value="ZINC FINGER PROTEIN ZPR1"/>
    <property type="match status" value="1"/>
</dbReference>
<evidence type="ECO:0000259" key="5">
    <source>
        <dbReference type="SMART" id="SM00709"/>
    </source>
</evidence>
<dbReference type="Proteomes" id="UP000825933">
    <property type="component" value="Unassembled WGS sequence"/>
</dbReference>
<evidence type="ECO:0000256" key="3">
    <source>
        <dbReference type="ARBA" id="ARBA00022771"/>
    </source>
</evidence>
<gene>
    <name evidence="6" type="ORF">K8N75_08570</name>
</gene>
<dbReference type="RefSeq" id="WP_223791665.1">
    <property type="nucleotide sequence ID" value="NZ_JAIOUQ010000009.1"/>
</dbReference>
<dbReference type="Pfam" id="PF03367">
    <property type="entry name" value="Zn_ribbon_ZPR1"/>
    <property type="match status" value="1"/>
</dbReference>
<organism evidence="6 7">
    <name type="scientific">Methanobacterium spitsbergense</name>
    <dbReference type="NCBI Taxonomy" id="2874285"/>
    <lineage>
        <taxon>Archaea</taxon>
        <taxon>Methanobacteriati</taxon>
        <taxon>Methanobacteriota</taxon>
        <taxon>Methanomada group</taxon>
        <taxon>Methanobacteria</taxon>
        <taxon>Methanobacteriales</taxon>
        <taxon>Methanobacteriaceae</taxon>
        <taxon>Methanobacterium</taxon>
    </lineage>
</organism>
<evidence type="ECO:0000256" key="1">
    <source>
        <dbReference type="ARBA" id="ARBA00008354"/>
    </source>
</evidence>
<dbReference type="InterPro" id="IPR004457">
    <property type="entry name" value="Znf_ZPR1"/>
</dbReference>
<dbReference type="AlphaFoldDB" id="A0A8T5V2K5"/>
<reference evidence="7" key="1">
    <citation type="journal article" date="2022" name="Microbiol. Resour. Announc.">
        <title>Draft Genome Sequence of a Methanogenic Archaeon from West Spitsbergen Permafrost.</title>
        <authorList>
            <person name="Trubitsyn V."/>
            <person name="Rivkina E."/>
            <person name="Shcherbakova V."/>
        </authorList>
    </citation>
    <scope>NUCLEOTIDE SEQUENCE [LARGE SCALE GENOMIC DNA]</scope>
    <source>
        <strain evidence="7">VT</strain>
    </source>
</reference>
<dbReference type="EMBL" id="JAIOUQ010000009">
    <property type="protein sequence ID" value="MBZ2166091.1"/>
    <property type="molecule type" value="Genomic_DNA"/>
</dbReference>
<dbReference type="PANTHER" id="PTHR10876:SF0">
    <property type="entry name" value="ZINC FINGER PROTEIN ZPR1"/>
    <property type="match status" value="1"/>
</dbReference>
<keyword evidence="3" id="KW-0863">Zinc-finger</keyword>